<dbReference type="Gene3D" id="6.10.280.230">
    <property type="match status" value="1"/>
</dbReference>
<dbReference type="EMBL" id="KV744968">
    <property type="protein sequence ID" value="OCK80253.1"/>
    <property type="molecule type" value="Genomic_DNA"/>
</dbReference>
<dbReference type="AlphaFoldDB" id="A0A8E2JF68"/>
<name>A0A8E2JF68_9PEZI</name>
<evidence type="ECO:0000313" key="2">
    <source>
        <dbReference type="EMBL" id="OCK80253.1"/>
    </source>
</evidence>
<feature type="compositionally biased region" description="Basic and acidic residues" evidence="1">
    <location>
        <begin position="370"/>
        <end position="391"/>
    </location>
</feature>
<protein>
    <submittedName>
        <fullName evidence="2">Uncharacterized protein</fullName>
    </submittedName>
</protein>
<evidence type="ECO:0000256" key="1">
    <source>
        <dbReference type="SAM" id="MobiDB-lite"/>
    </source>
</evidence>
<dbReference type="OrthoDB" id="5407351at2759"/>
<keyword evidence="3" id="KW-1185">Reference proteome</keyword>
<sequence>MSDALCGPSNALQNFQKHTSVDRTLQQDRLTSRQSPTQVPKFSRIPRIPPNGILDPEFDAFQAGLAGPPQPDFHHLSPRFSHTLPAPQFVSPPQAGGWATDFQRLHITSPQPSVSQHNQHQPQWHADFLRDQGISQLQNTNVAASQPFQSQNQNIFGVMSGYGMGSFAGQAFNHSHSRPAMYNGETLTPQGKQRVQEEMGRFDESAFERAFEQAQAEILREEEAMLPKEALSMKRHLTSSIPQESDPILARIAEKRMPVYLTLKMRSLLDMGSASEASLYLSELEELESDGQLFQDVVEARWCLDRLRYMINGTTQELETRSTALFERINARLMSMYPLGQSEIASPSDIWADLEAAGYNIDRPAQEYIHTEPQQEERQEKNQKKLPRSDADEMAQTAGRLLESVANNTSEKFQKSTFLELMRRLRDREVQVEGNKMVEVSSKILLNNRHLHPPAQADFITCQVFGCPPNESFADA</sequence>
<proteinExistence type="predicted"/>
<feature type="region of interest" description="Disordered" evidence="1">
    <location>
        <begin position="15"/>
        <end position="50"/>
    </location>
</feature>
<accession>A0A8E2JF68</accession>
<reference evidence="2 3" key="1">
    <citation type="journal article" date="2016" name="Nat. Commun.">
        <title>Ectomycorrhizal ecology is imprinted in the genome of the dominant symbiotic fungus Cenococcum geophilum.</title>
        <authorList>
            <consortium name="DOE Joint Genome Institute"/>
            <person name="Peter M."/>
            <person name="Kohler A."/>
            <person name="Ohm R.A."/>
            <person name="Kuo A."/>
            <person name="Krutzmann J."/>
            <person name="Morin E."/>
            <person name="Arend M."/>
            <person name="Barry K.W."/>
            <person name="Binder M."/>
            <person name="Choi C."/>
            <person name="Clum A."/>
            <person name="Copeland A."/>
            <person name="Grisel N."/>
            <person name="Haridas S."/>
            <person name="Kipfer T."/>
            <person name="LaButti K."/>
            <person name="Lindquist E."/>
            <person name="Lipzen A."/>
            <person name="Maire R."/>
            <person name="Meier B."/>
            <person name="Mihaltcheva S."/>
            <person name="Molinier V."/>
            <person name="Murat C."/>
            <person name="Poggeler S."/>
            <person name="Quandt C.A."/>
            <person name="Sperisen C."/>
            <person name="Tritt A."/>
            <person name="Tisserant E."/>
            <person name="Crous P.W."/>
            <person name="Henrissat B."/>
            <person name="Nehls U."/>
            <person name="Egli S."/>
            <person name="Spatafora J.W."/>
            <person name="Grigoriev I.V."/>
            <person name="Martin F.M."/>
        </authorList>
    </citation>
    <scope>NUCLEOTIDE SEQUENCE [LARGE SCALE GENOMIC DNA]</scope>
    <source>
        <strain evidence="2 3">CBS 459.81</strain>
    </source>
</reference>
<gene>
    <name evidence="2" type="ORF">K432DRAFT_298069</name>
</gene>
<organism evidence="2 3">
    <name type="scientific">Lepidopterella palustris CBS 459.81</name>
    <dbReference type="NCBI Taxonomy" id="1314670"/>
    <lineage>
        <taxon>Eukaryota</taxon>
        <taxon>Fungi</taxon>
        <taxon>Dikarya</taxon>
        <taxon>Ascomycota</taxon>
        <taxon>Pezizomycotina</taxon>
        <taxon>Dothideomycetes</taxon>
        <taxon>Pleosporomycetidae</taxon>
        <taxon>Mytilinidiales</taxon>
        <taxon>Argynnaceae</taxon>
        <taxon>Lepidopterella</taxon>
    </lineage>
</organism>
<dbReference type="Proteomes" id="UP000250266">
    <property type="component" value="Unassembled WGS sequence"/>
</dbReference>
<feature type="compositionally biased region" description="Polar residues" evidence="1">
    <location>
        <begin position="15"/>
        <end position="40"/>
    </location>
</feature>
<evidence type="ECO:0000313" key="3">
    <source>
        <dbReference type="Proteomes" id="UP000250266"/>
    </source>
</evidence>
<feature type="region of interest" description="Disordered" evidence="1">
    <location>
        <begin position="370"/>
        <end position="392"/>
    </location>
</feature>